<proteinExistence type="predicted"/>
<organism evidence="2 3">
    <name type="scientific">Recurvomyces mirabilis</name>
    <dbReference type="NCBI Taxonomy" id="574656"/>
    <lineage>
        <taxon>Eukaryota</taxon>
        <taxon>Fungi</taxon>
        <taxon>Dikarya</taxon>
        <taxon>Ascomycota</taxon>
        <taxon>Pezizomycotina</taxon>
        <taxon>Dothideomycetes</taxon>
        <taxon>Dothideomycetidae</taxon>
        <taxon>Mycosphaerellales</taxon>
        <taxon>Teratosphaeriaceae</taxon>
        <taxon>Recurvomyces</taxon>
    </lineage>
</organism>
<feature type="region of interest" description="Disordered" evidence="1">
    <location>
        <begin position="1"/>
        <end position="60"/>
    </location>
</feature>
<dbReference type="EMBL" id="JAUTXT010000079">
    <property type="protein sequence ID" value="KAK3669558.1"/>
    <property type="molecule type" value="Genomic_DNA"/>
</dbReference>
<gene>
    <name evidence="2" type="ORF">LTR78_010558</name>
</gene>
<feature type="compositionally biased region" description="Polar residues" evidence="1">
    <location>
        <begin position="50"/>
        <end position="59"/>
    </location>
</feature>
<accession>A0AAE0TQ86</accession>
<evidence type="ECO:0000313" key="3">
    <source>
        <dbReference type="Proteomes" id="UP001274830"/>
    </source>
</evidence>
<evidence type="ECO:0000256" key="1">
    <source>
        <dbReference type="SAM" id="MobiDB-lite"/>
    </source>
</evidence>
<reference evidence="2" key="1">
    <citation type="submission" date="2023-07" db="EMBL/GenBank/DDBJ databases">
        <title>Black Yeasts Isolated from many extreme environments.</title>
        <authorList>
            <person name="Coleine C."/>
            <person name="Stajich J.E."/>
            <person name="Selbmann L."/>
        </authorList>
    </citation>
    <scope>NUCLEOTIDE SEQUENCE</scope>
    <source>
        <strain evidence="2">CCFEE 5485</strain>
    </source>
</reference>
<sequence>MSATILPSPKKARKNPQRRQSEQAKRNDPGVQEIQTKPETRPSRPLPPTRAQTMPTTNPLKDKIIIQVNDTLPTNVASKARSNSNAILASPRNTRDLPSAQSSSRAASTALAPAAIITGGLLGCVASAALLAGVGIWQDSANNDSAILAARTAKLCLNNFSDELIASLKAGTYSTDEALDMLRRTSLAYASTVPGGVAYIERIFRELALIRQTRASEVATVMRQAQAALHEAAKKGASPDDMRLGLVRQLSTLSSFAGTAIRDVVDRNPELKPYKDGAVKALEGSPAPKVPTVKLNIKVKQKPAS</sequence>
<feature type="compositionally biased region" description="Basic and acidic residues" evidence="1">
    <location>
        <begin position="19"/>
        <end position="28"/>
    </location>
</feature>
<dbReference type="Proteomes" id="UP001274830">
    <property type="component" value="Unassembled WGS sequence"/>
</dbReference>
<evidence type="ECO:0000313" key="2">
    <source>
        <dbReference type="EMBL" id="KAK3669558.1"/>
    </source>
</evidence>
<name>A0AAE0TQ86_9PEZI</name>
<dbReference type="AlphaFoldDB" id="A0AAE0TQ86"/>
<comment type="caution">
    <text evidence="2">The sequence shown here is derived from an EMBL/GenBank/DDBJ whole genome shotgun (WGS) entry which is preliminary data.</text>
</comment>
<keyword evidence="3" id="KW-1185">Reference proteome</keyword>
<protein>
    <submittedName>
        <fullName evidence="2">Uncharacterized protein</fullName>
    </submittedName>
</protein>